<dbReference type="InterPro" id="IPR037523">
    <property type="entry name" value="VOC_core"/>
</dbReference>
<name>A0A6B0YQQ2_9CHLR</name>
<evidence type="ECO:0000259" key="1">
    <source>
        <dbReference type="PROSITE" id="PS51819"/>
    </source>
</evidence>
<dbReference type="Pfam" id="PF00903">
    <property type="entry name" value="Glyoxalase"/>
    <property type="match status" value="1"/>
</dbReference>
<dbReference type="PROSITE" id="PS51819">
    <property type="entry name" value="VOC"/>
    <property type="match status" value="1"/>
</dbReference>
<dbReference type="InterPro" id="IPR029068">
    <property type="entry name" value="Glyas_Bleomycin-R_OHBP_Dase"/>
</dbReference>
<dbReference type="EMBL" id="VXRG01000066">
    <property type="protein sequence ID" value="MXY93290.1"/>
    <property type="molecule type" value="Genomic_DNA"/>
</dbReference>
<evidence type="ECO:0000313" key="2">
    <source>
        <dbReference type="EMBL" id="MXY93290.1"/>
    </source>
</evidence>
<comment type="caution">
    <text evidence="2">The sequence shown here is derived from an EMBL/GenBank/DDBJ whole genome shotgun (WGS) entry which is preliminary data.</text>
</comment>
<dbReference type="AlphaFoldDB" id="A0A6B0YQQ2"/>
<accession>A0A6B0YQQ2</accession>
<dbReference type="Gene3D" id="3.10.180.10">
    <property type="entry name" value="2,3-Dihydroxybiphenyl 1,2-Dioxygenase, domain 1"/>
    <property type="match status" value="1"/>
</dbReference>
<gene>
    <name evidence="2" type="ORF">F4Y42_07565</name>
</gene>
<organism evidence="2">
    <name type="scientific">Caldilineaceae bacterium SB0664_bin_27</name>
    <dbReference type="NCBI Taxonomy" id="2605260"/>
    <lineage>
        <taxon>Bacteria</taxon>
        <taxon>Bacillati</taxon>
        <taxon>Chloroflexota</taxon>
        <taxon>Caldilineae</taxon>
        <taxon>Caldilineales</taxon>
        <taxon>Caldilineaceae</taxon>
    </lineage>
</organism>
<dbReference type="SUPFAM" id="SSF54593">
    <property type="entry name" value="Glyoxalase/Bleomycin resistance protein/Dihydroxybiphenyl dioxygenase"/>
    <property type="match status" value="1"/>
</dbReference>
<protein>
    <submittedName>
        <fullName evidence="2">Bleomycin resistance protein</fullName>
    </submittedName>
</protein>
<sequence length="135" mass="15516">MPSENTPTLVGTAPYFNVRNLAASLDYYCDVLGFTRPHLWGEPPTFAMPFRDGFIFMLKQVGPKHEIVPNRERGGYWDAYVWVRNVRALYAEFEAKGAEFAYGLTHQHEYDNIEFAVYDPDGHFIAFGQGIEDEE</sequence>
<reference evidence="2" key="1">
    <citation type="submission" date="2019-09" db="EMBL/GenBank/DDBJ databases">
        <title>Characterisation of the sponge microbiome using genome-centric metagenomics.</title>
        <authorList>
            <person name="Engelberts J.P."/>
            <person name="Robbins S.J."/>
            <person name="De Goeij J.M."/>
            <person name="Aranda M."/>
            <person name="Bell S.C."/>
            <person name="Webster N.S."/>
        </authorList>
    </citation>
    <scope>NUCLEOTIDE SEQUENCE</scope>
    <source>
        <strain evidence="2">SB0664_bin_27</strain>
    </source>
</reference>
<dbReference type="InterPro" id="IPR004360">
    <property type="entry name" value="Glyas_Fos-R_dOase_dom"/>
</dbReference>
<feature type="domain" description="VOC" evidence="1">
    <location>
        <begin position="8"/>
        <end position="130"/>
    </location>
</feature>
<proteinExistence type="predicted"/>